<sequence>MNNLTKIEVSKLDITHPYRIVCPEINLTPQRFSNHTEADKALMEAKNDRKQAILSKVDKRTGRTTIIGYSAPITWSLKKS</sequence>
<gene>
    <name evidence="1" type="ORF">ACFSQ3_13030</name>
</gene>
<dbReference type="Proteomes" id="UP001597393">
    <property type="component" value="Unassembled WGS sequence"/>
</dbReference>
<evidence type="ECO:0000313" key="2">
    <source>
        <dbReference type="Proteomes" id="UP001597393"/>
    </source>
</evidence>
<accession>A0ABW5NL80</accession>
<reference evidence="2" key="1">
    <citation type="journal article" date="2019" name="Int. J. Syst. Evol. Microbiol.">
        <title>The Global Catalogue of Microorganisms (GCM) 10K type strain sequencing project: providing services to taxonomists for standard genome sequencing and annotation.</title>
        <authorList>
            <consortium name="The Broad Institute Genomics Platform"/>
            <consortium name="The Broad Institute Genome Sequencing Center for Infectious Disease"/>
            <person name="Wu L."/>
            <person name="Ma J."/>
        </authorList>
    </citation>
    <scope>NUCLEOTIDE SEQUENCE [LARGE SCALE GENOMIC DNA]</scope>
    <source>
        <strain evidence="2">KCTC 42248</strain>
    </source>
</reference>
<name>A0ABW5NL80_9SPHI</name>
<evidence type="ECO:0000313" key="1">
    <source>
        <dbReference type="EMBL" id="MFD2599874.1"/>
    </source>
</evidence>
<dbReference type="RefSeq" id="WP_380869998.1">
    <property type="nucleotide sequence ID" value="NZ_JBHUMA010000006.1"/>
</dbReference>
<comment type="caution">
    <text evidence="1">The sequence shown here is derived from an EMBL/GenBank/DDBJ whole genome shotgun (WGS) entry which is preliminary data.</text>
</comment>
<dbReference type="EMBL" id="JBHUMA010000006">
    <property type="protein sequence ID" value="MFD2599874.1"/>
    <property type="molecule type" value="Genomic_DNA"/>
</dbReference>
<protein>
    <submittedName>
        <fullName evidence="1">Uncharacterized protein</fullName>
    </submittedName>
</protein>
<keyword evidence="2" id="KW-1185">Reference proteome</keyword>
<proteinExistence type="predicted"/>
<organism evidence="1 2">
    <name type="scientific">Sphingobacterium corticis</name>
    <dbReference type="NCBI Taxonomy" id="1812823"/>
    <lineage>
        <taxon>Bacteria</taxon>
        <taxon>Pseudomonadati</taxon>
        <taxon>Bacteroidota</taxon>
        <taxon>Sphingobacteriia</taxon>
        <taxon>Sphingobacteriales</taxon>
        <taxon>Sphingobacteriaceae</taxon>
        <taxon>Sphingobacterium</taxon>
    </lineage>
</organism>